<dbReference type="EMBL" id="MU971394">
    <property type="protein sequence ID" value="KAK9236173.1"/>
    <property type="molecule type" value="Genomic_DNA"/>
</dbReference>
<proteinExistence type="predicted"/>
<keyword evidence="2" id="KW-1185">Reference proteome</keyword>
<reference evidence="2" key="1">
    <citation type="journal article" date="2024" name="Front. Bioeng. Biotechnol.">
        <title>Genome-scale model development and genomic sequencing of the oleaginous clade Lipomyces.</title>
        <authorList>
            <person name="Czajka J.J."/>
            <person name="Han Y."/>
            <person name="Kim J."/>
            <person name="Mondo S.J."/>
            <person name="Hofstad B.A."/>
            <person name="Robles A."/>
            <person name="Haridas S."/>
            <person name="Riley R."/>
            <person name="LaButti K."/>
            <person name="Pangilinan J."/>
            <person name="Andreopoulos W."/>
            <person name="Lipzen A."/>
            <person name="Yan J."/>
            <person name="Wang M."/>
            <person name="Ng V."/>
            <person name="Grigoriev I.V."/>
            <person name="Spatafora J.W."/>
            <person name="Magnuson J.K."/>
            <person name="Baker S.E."/>
            <person name="Pomraning K.R."/>
        </authorList>
    </citation>
    <scope>NUCLEOTIDE SEQUENCE [LARGE SCALE GENOMIC DNA]</scope>
    <source>
        <strain evidence="2">CBS 7786</strain>
    </source>
</reference>
<dbReference type="Proteomes" id="UP001433508">
    <property type="component" value="Unassembled WGS sequence"/>
</dbReference>
<sequence>MSIARRVVITGLGLITPLGVGVKTTWECLLRGQSGIVSTLNRGNDAFSTIPSKVAGFVPEGPGGYKNGEWLASEWIEPGDDRRMGRYTQFAMSVAEQALTDARYVAETELQKERTGICIGTGIGNIDDTYESVLNFDKNGYRKVSPLMVPRMLLNMAVGFVSMKYGCKGPNHSVTTACTTGLHSIGDAARFIKFGDADVMVAGGSEACISPYSLAGFARAKSLATNFNDNPSTASRPFDRDRNGFVMGEGAGAVVLEELEHARKRGANIYAEVVGYGLSGDAHHITAPLSSGDGILLSMKSAIRQAGIMPRDVAYINAHATSTPQGDAAENRAARRLMLEGVDNDIVSEWNGSKKRHAHEINISSTKGAIGHLLGAAGAVELIFTVLAMRYGKLPPTINIENLESNDEFTCNYVPNEAQDHDVRYALSNSSGFGGTNATICLARDVM</sequence>
<comment type="caution">
    <text evidence="1">The sequence shown here is derived from an EMBL/GenBank/DDBJ whole genome shotgun (WGS) entry which is preliminary data.</text>
</comment>
<evidence type="ECO:0000313" key="2">
    <source>
        <dbReference type="Proteomes" id="UP001433508"/>
    </source>
</evidence>
<organism evidence="1 2">
    <name type="scientific">Lipomyces kononenkoae</name>
    <name type="common">Yeast</name>
    <dbReference type="NCBI Taxonomy" id="34357"/>
    <lineage>
        <taxon>Eukaryota</taxon>
        <taxon>Fungi</taxon>
        <taxon>Dikarya</taxon>
        <taxon>Ascomycota</taxon>
        <taxon>Saccharomycotina</taxon>
        <taxon>Lipomycetes</taxon>
        <taxon>Lipomycetales</taxon>
        <taxon>Lipomycetaceae</taxon>
        <taxon>Lipomyces</taxon>
    </lineage>
</organism>
<name>A0ACC3SWX2_LIPKO</name>
<evidence type="ECO:0000313" key="1">
    <source>
        <dbReference type="EMBL" id="KAK9236173.1"/>
    </source>
</evidence>
<protein>
    <submittedName>
        <fullName evidence="1">Thiolase-like protein</fullName>
    </submittedName>
</protein>
<gene>
    <name evidence="1" type="ORF">V1525DRAFT_407772</name>
</gene>
<accession>A0ACC3SWX2</accession>